<feature type="region of interest" description="Disordered" evidence="5">
    <location>
        <begin position="460"/>
        <end position="522"/>
    </location>
</feature>
<dbReference type="GO" id="GO:1990817">
    <property type="term" value="F:poly(A) RNA polymerase activity"/>
    <property type="evidence" value="ECO:0007669"/>
    <property type="project" value="UniProtKB-EC"/>
</dbReference>
<dbReference type="GO" id="GO:0046872">
    <property type="term" value="F:metal ion binding"/>
    <property type="evidence" value="ECO:0007669"/>
    <property type="project" value="UniProtKB-KW"/>
</dbReference>
<dbReference type="GO" id="GO:0010605">
    <property type="term" value="P:negative regulation of macromolecule metabolic process"/>
    <property type="evidence" value="ECO:0007669"/>
    <property type="project" value="UniProtKB-ARBA"/>
</dbReference>
<dbReference type="InterPro" id="IPR043519">
    <property type="entry name" value="NT_sf"/>
</dbReference>
<evidence type="ECO:0000313" key="9">
    <source>
        <dbReference type="Proteomes" id="UP000193411"/>
    </source>
</evidence>
<dbReference type="OrthoDB" id="273917at2759"/>
<organism evidence="8 9">
    <name type="scientific">Catenaria anguillulae PL171</name>
    <dbReference type="NCBI Taxonomy" id="765915"/>
    <lineage>
        <taxon>Eukaryota</taxon>
        <taxon>Fungi</taxon>
        <taxon>Fungi incertae sedis</taxon>
        <taxon>Blastocladiomycota</taxon>
        <taxon>Blastocladiomycetes</taxon>
        <taxon>Blastocladiales</taxon>
        <taxon>Catenariaceae</taxon>
        <taxon>Catenaria</taxon>
    </lineage>
</organism>
<keyword evidence="3" id="KW-0479">Metal-binding</keyword>
<dbReference type="InterPro" id="IPR002058">
    <property type="entry name" value="PAP_assoc"/>
</dbReference>
<gene>
    <name evidence="8" type="ORF">BCR44DRAFT_1435311</name>
</gene>
<name>A0A1Y2HJZ8_9FUNG</name>
<proteinExistence type="inferred from homology"/>
<evidence type="ECO:0000313" key="8">
    <source>
        <dbReference type="EMBL" id="ORZ34869.1"/>
    </source>
</evidence>
<keyword evidence="4" id="KW-0460">Magnesium</keyword>
<comment type="similarity">
    <text evidence="1">Belongs to the DNA polymerase type-B-like family.</text>
</comment>
<dbReference type="AlphaFoldDB" id="A0A1Y2HJZ8"/>
<feature type="compositionally biased region" description="Gly residues" evidence="5">
    <location>
        <begin position="491"/>
        <end position="503"/>
    </location>
</feature>
<feature type="compositionally biased region" description="Basic and acidic residues" evidence="5">
    <location>
        <begin position="32"/>
        <end position="45"/>
    </location>
</feature>
<dbReference type="STRING" id="765915.A0A1Y2HJZ8"/>
<evidence type="ECO:0000259" key="7">
    <source>
        <dbReference type="Pfam" id="PF22600"/>
    </source>
</evidence>
<keyword evidence="9" id="KW-1185">Reference proteome</keyword>
<feature type="domain" description="Poly(A) RNA polymerase mitochondrial-like central palm" evidence="7">
    <location>
        <begin position="140"/>
        <end position="268"/>
    </location>
</feature>
<dbReference type="Gene3D" id="1.10.1410.10">
    <property type="match status" value="1"/>
</dbReference>
<dbReference type="PANTHER" id="PTHR23092">
    <property type="entry name" value="POLY(A) RNA POLYMERASE"/>
    <property type="match status" value="1"/>
</dbReference>
<dbReference type="SUPFAM" id="SSF81631">
    <property type="entry name" value="PAP/OAS1 substrate-binding domain"/>
    <property type="match status" value="1"/>
</dbReference>
<accession>A0A1Y2HJZ8</accession>
<dbReference type="GO" id="GO:0005730">
    <property type="term" value="C:nucleolus"/>
    <property type="evidence" value="ECO:0007669"/>
    <property type="project" value="TreeGrafter"/>
</dbReference>
<evidence type="ECO:0000259" key="6">
    <source>
        <dbReference type="Pfam" id="PF03828"/>
    </source>
</evidence>
<dbReference type="Proteomes" id="UP000193411">
    <property type="component" value="Unassembled WGS sequence"/>
</dbReference>
<dbReference type="Pfam" id="PF22600">
    <property type="entry name" value="MTPAP-like_central"/>
    <property type="match status" value="1"/>
</dbReference>
<reference evidence="8 9" key="1">
    <citation type="submission" date="2016-07" db="EMBL/GenBank/DDBJ databases">
        <title>Pervasive Adenine N6-methylation of Active Genes in Fungi.</title>
        <authorList>
            <consortium name="DOE Joint Genome Institute"/>
            <person name="Mondo S.J."/>
            <person name="Dannebaum R.O."/>
            <person name="Kuo R.C."/>
            <person name="Labutti K."/>
            <person name="Haridas S."/>
            <person name="Kuo A."/>
            <person name="Salamov A."/>
            <person name="Ahrendt S.R."/>
            <person name="Lipzen A."/>
            <person name="Sullivan W."/>
            <person name="Andreopoulos W.B."/>
            <person name="Clum A."/>
            <person name="Lindquist E."/>
            <person name="Daum C."/>
            <person name="Ramamoorthy G.K."/>
            <person name="Gryganskyi A."/>
            <person name="Culley D."/>
            <person name="Magnuson J.K."/>
            <person name="James T.Y."/>
            <person name="O'Malley M.A."/>
            <person name="Stajich J.E."/>
            <person name="Spatafora J.W."/>
            <person name="Visel A."/>
            <person name="Grigoriev I.V."/>
        </authorList>
    </citation>
    <scope>NUCLEOTIDE SEQUENCE [LARGE SCALE GENOMIC DNA]</scope>
    <source>
        <strain evidence="8 9">PL171</strain>
    </source>
</reference>
<evidence type="ECO:0000256" key="4">
    <source>
        <dbReference type="ARBA" id="ARBA00022842"/>
    </source>
</evidence>
<dbReference type="Gene3D" id="3.30.460.10">
    <property type="entry name" value="Beta Polymerase, domain 2"/>
    <property type="match status" value="1"/>
</dbReference>
<feature type="domain" description="PAP-associated" evidence="6">
    <location>
        <begin position="334"/>
        <end position="390"/>
    </location>
</feature>
<dbReference type="Pfam" id="PF03828">
    <property type="entry name" value="PAP_assoc"/>
    <property type="match status" value="1"/>
</dbReference>
<evidence type="ECO:0000256" key="5">
    <source>
        <dbReference type="SAM" id="MobiDB-lite"/>
    </source>
</evidence>
<dbReference type="InterPro" id="IPR054708">
    <property type="entry name" value="MTPAP-like_central"/>
</dbReference>
<dbReference type="PANTHER" id="PTHR23092:SF15">
    <property type="entry name" value="INACTIVE NON-CANONICAL POLY(A) RNA POLYMERASE PROTEIN TRF4-2-RELATED"/>
    <property type="match status" value="1"/>
</dbReference>
<protein>
    <recommendedName>
        <fullName evidence="2">polynucleotide adenylyltransferase</fullName>
        <ecNumber evidence="2">2.7.7.19</ecNumber>
    </recommendedName>
</protein>
<sequence length="522" mass="57649">MDLDFIAFDFDDNDHVLVADHSSSPTPPNNPWEHRHDDDSGDRPKFSRRLASATSGGAHDLAAKIQAITSPSASSSPAADPLPADNSRNNGSSSAKRRRDDNGGTETNLLDDFVIAKLEDANVPVWSEGKDYSEDPSRRLHEEIVDFAAYMRSTPDETRLRETVLHAVESIVRSVWRTAEVHTFGSFVTGLYLPHSDLDVTVHTGQTQSDGKRCVYRLADAFRRLGTQEFCNLETIAFARVPIIKVVHTLSGFQIDISFNQSSGFVTAKYINDKLTQVPALRWFVLVLKMFLYSREANEVFNGGLSSYTVITMVLGFLESHPLVKERVIRPEENLGVLLLEMLELYGDLFEMRKVAITDQGFIPRSRVPMSSQDATRVPLVVVDPTNPANVLTVGSREAVPILHSFFSSFTLLARAMAICKAKKRAPKTLLGLILQYDARVDRRRQQQIELSREIYGYGEDEEQGGKSKGYGSGAKSRSLRAKVEQKMRGGKSGGGGKGGQQGRGPPAPAGKPHGGKYAQRK</sequence>
<evidence type="ECO:0000256" key="3">
    <source>
        <dbReference type="ARBA" id="ARBA00022723"/>
    </source>
</evidence>
<dbReference type="CDD" id="cd05402">
    <property type="entry name" value="NT_PAP_TUTase"/>
    <property type="match status" value="1"/>
</dbReference>
<dbReference type="GO" id="GO:0003729">
    <property type="term" value="F:mRNA binding"/>
    <property type="evidence" value="ECO:0007669"/>
    <property type="project" value="TreeGrafter"/>
</dbReference>
<evidence type="ECO:0000256" key="2">
    <source>
        <dbReference type="ARBA" id="ARBA00012388"/>
    </source>
</evidence>
<dbReference type="SUPFAM" id="SSF81301">
    <property type="entry name" value="Nucleotidyltransferase"/>
    <property type="match status" value="1"/>
</dbReference>
<dbReference type="GO" id="GO:0031123">
    <property type="term" value="P:RNA 3'-end processing"/>
    <property type="evidence" value="ECO:0007669"/>
    <property type="project" value="TreeGrafter"/>
</dbReference>
<feature type="region of interest" description="Disordered" evidence="5">
    <location>
        <begin position="18"/>
        <end position="108"/>
    </location>
</feature>
<comment type="caution">
    <text evidence="8">The sequence shown here is derived from an EMBL/GenBank/DDBJ whole genome shotgun (WGS) entry which is preliminary data.</text>
</comment>
<dbReference type="InterPro" id="IPR045862">
    <property type="entry name" value="Trf4-like"/>
</dbReference>
<dbReference type="GO" id="GO:0043634">
    <property type="term" value="P:polyadenylation-dependent ncRNA catabolic process"/>
    <property type="evidence" value="ECO:0007669"/>
    <property type="project" value="TreeGrafter"/>
</dbReference>
<feature type="compositionally biased region" description="Low complexity" evidence="5">
    <location>
        <begin position="70"/>
        <end position="87"/>
    </location>
</feature>
<dbReference type="EC" id="2.7.7.19" evidence="2"/>
<dbReference type="GO" id="GO:0031499">
    <property type="term" value="C:TRAMP complex"/>
    <property type="evidence" value="ECO:0007669"/>
    <property type="project" value="TreeGrafter"/>
</dbReference>
<evidence type="ECO:0000256" key="1">
    <source>
        <dbReference type="ARBA" id="ARBA00008593"/>
    </source>
</evidence>
<dbReference type="EMBL" id="MCFL01000025">
    <property type="protein sequence ID" value="ORZ34869.1"/>
    <property type="molecule type" value="Genomic_DNA"/>
</dbReference>